<keyword evidence="7 9" id="KW-0173">Coenzyme A biosynthesis</keyword>
<evidence type="ECO:0000313" key="11">
    <source>
        <dbReference type="EMBL" id="MFC4161042.1"/>
    </source>
</evidence>
<dbReference type="NCBIfam" id="TIGR01510">
    <property type="entry name" value="coaD_prev_kdtB"/>
    <property type="match status" value="1"/>
</dbReference>
<comment type="subunit">
    <text evidence="9">Homohexamer.</text>
</comment>
<keyword evidence="2 9" id="KW-0808">Transferase</keyword>
<feature type="binding site" evidence="9">
    <location>
        <position position="17"/>
    </location>
    <ligand>
        <name>ATP</name>
        <dbReference type="ChEBI" id="CHEBI:30616"/>
    </ligand>
</feature>
<comment type="catalytic activity">
    <reaction evidence="8 9">
        <text>(R)-4'-phosphopantetheine + ATP + H(+) = 3'-dephospho-CoA + diphosphate</text>
        <dbReference type="Rhea" id="RHEA:19801"/>
        <dbReference type="ChEBI" id="CHEBI:15378"/>
        <dbReference type="ChEBI" id="CHEBI:30616"/>
        <dbReference type="ChEBI" id="CHEBI:33019"/>
        <dbReference type="ChEBI" id="CHEBI:57328"/>
        <dbReference type="ChEBI" id="CHEBI:61723"/>
        <dbReference type="EC" id="2.7.7.3"/>
    </reaction>
</comment>
<comment type="similarity">
    <text evidence="9">Belongs to the bacterial CoaD family.</text>
</comment>
<feature type="binding site" evidence="9">
    <location>
        <begin position="89"/>
        <end position="91"/>
    </location>
    <ligand>
        <name>ATP</name>
        <dbReference type="ChEBI" id="CHEBI:30616"/>
    </ligand>
</feature>
<dbReference type="Pfam" id="PF01467">
    <property type="entry name" value="CTP_transf_like"/>
    <property type="match status" value="1"/>
</dbReference>
<evidence type="ECO:0000256" key="2">
    <source>
        <dbReference type="ARBA" id="ARBA00022679"/>
    </source>
</evidence>
<reference evidence="12" key="1">
    <citation type="journal article" date="2019" name="Int. J. Syst. Evol. Microbiol.">
        <title>The Global Catalogue of Microorganisms (GCM) 10K type strain sequencing project: providing services to taxonomists for standard genome sequencing and annotation.</title>
        <authorList>
            <consortium name="The Broad Institute Genomics Platform"/>
            <consortium name="The Broad Institute Genome Sequencing Center for Infectious Disease"/>
            <person name="Wu L."/>
            <person name="Ma J."/>
        </authorList>
    </citation>
    <scope>NUCLEOTIDE SEQUENCE [LARGE SCALE GENOMIC DNA]</scope>
    <source>
        <strain evidence="12">LMG 29894</strain>
    </source>
</reference>
<evidence type="ECO:0000256" key="3">
    <source>
        <dbReference type="ARBA" id="ARBA00022695"/>
    </source>
</evidence>
<dbReference type="PANTHER" id="PTHR21342:SF1">
    <property type="entry name" value="PHOSPHOPANTETHEINE ADENYLYLTRANSFERASE"/>
    <property type="match status" value="1"/>
</dbReference>
<name>A0ABV8MS15_9NEIS</name>
<keyword evidence="4 9" id="KW-0547">Nucleotide-binding</keyword>
<feature type="binding site" evidence="9">
    <location>
        <position position="74"/>
    </location>
    <ligand>
        <name>substrate</name>
    </ligand>
</feature>
<feature type="binding site" evidence="9">
    <location>
        <begin position="9"/>
        <end position="10"/>
    </location>
    <ligand>
        <name>ATP</name>
        <dbReference type="ChEBI" id="CHEBI:30616"/>
    </ligand>
</feature>
<keyword evidence="6 9" id="KW-0460">Magnesium</keyword>
<gene>
    <name evidence="9 11" type="primary">coaD</name>
    <name evidence="11" type="ORF">ACFOW7_17030</name>
</gene>
<dbReference type="NCBIfam" id="TIGR00125">
    <property type="entry name" value="cyt_tran_rel"/>
    <property type="match status" value="1"/>
</dbReference>
<feature type="domain" description="Cytidyltransferase-like" evidence="10">
    <location>
        <begin position="5"/>
        <end position="133"/>
    </location>
</feature>
<evidence type="ECO:0000256" key="7">
    <source>
        <dbReference type="ARBA" id="ARBA00022993"/>
    </source>
</evidence>
<dbReference type="InterPro" id="IPR014729">
    <property type="entry name" value="Rossmann-like_a/b/a_fold"/>
</dbReference>
<protein>
    <recommendedName>
        <fullName evidence="9">Phosphopantetheine adenylyltransferase</fullName>
        <ecNumber evidence="9">2.7.7.3</ecNumber>
    </recommendedName>
    <alternativeName>
        <fullName evidence="9">Dephospho-CoA pyrophosphorylase</fullName>
    </alternativeName>
    <alternativeName>
        <fullName evidence="9">Pantetheine-phosphate adenylyltransferase</fullName>
        <shortName evidence="9">PPAT</shortName>
    </alternativeName>
</protein>
<dbReference type="EMBL" id="JBHSBU010000001">
    <property type="protein sequence ID" value="MFC4161042.1"/>
    <property type="molecule type" value="Genomic_DNA"/>
</dbReference>
<dbReference type="Proteomes" id="UP001595791">
    <property type="component" value="Unassembled WGS sequence"/>
</dbReference>
<feature type="binding site" evidence="9">
    <location>
        <position position="9"/>
    </location>
    <ligand>
        <name>substrate</name>
    </ligand>
</feature>
<proteinExistence type="inferred from homology"/>
<dbReference type="InterPro" id="IPR004821">
    <property type="entry name" value="Cyt_trans-like"/>
</dbReference>
<dbReference type="GO" id="GO:0004595">
    <property type="term" value="F:pantetheine-phosphate adenylyltransferase activity"/>
    <property type="evidence" value="ECO:0007669"/>
    <property type="project" value="UniProtKB-EC"/>
</dbReference>
<evidence type="ECO:0000256" key="5">
    <source>
        <dbReference type="ARBA" id="ARBA00022840"/>
    </source>
</evidence>
<comment type="caution">
    <text evidence="11">The sequence shown here is derived from an EMBL/GenBank/DDBJ whole genome shotgun (WGS) entry which is preliminary data.</text>
</comment>
<keyword evidence="5 9" id="KW-0067">ATP-binding</keyword>
<evidence type="ECO:0000256" key="9">
    <source>
        <dbReference type="HAMAP-Rule" id="MF_00151"/>
    </source>
</evidence>
<feature type="binding site" evidence="9">
    <location>
        <position position="41"/>
    </location>
    <ligand>
        <name>substrate</name>
    </ligand>
</feature>
<comment type="cofactor">
    <cofactor evidence="9">
        <name>Mg(2+)</name>
        <dbReference type="ChEBI" id="CHEBI:18420"/>
    </cofactor>
</comment>
<evidence type="ECO:0000256" key="6">
    <source>
        <dbReference type="ARBA" id="ARBA00022842"/>
    </source>
</evidence>
<sequence length="164" mass="18762">MKRAVYAGSFDPVTNGHLWMIERGYELFDEMIVAIGVNPDKRCTFTVTERENMLRECTQHLPQLKVATFENQFLVNYAKSVGANYILRGIRTASDYEYERAMRYVNSDLVPEIATVFLMPPRSIAEVSSTMVKGLVGPDGWEPVLKKYVPPPVHRRFIELSLKS</sequence>
<keyword evidence="12" id="KW-1185">Reference proteome</keyword>
<evidence type="ECO:0000313" key="12">
    <source>
        <dbReference type="Proteomes" id="UP001595791"/>
    </source>
</evidence>
<dbReference type="EC" id="2.7.7.3" evidence="9"/>
<evidence type="ECO:0000256" key="4">
    <source>
        <dbReference type="ARBA" id="ARBA00022741"/>
    </source>
</evidence>
<feature type="binding site" evidence="9">
    <location>
        <position position="99"/>
    </location>
    <ligand>
        <name>ATP</name>
        <dbReference type="ChEBI" id="CHEBI:30616"/>
    </ligand>
</feature>
<comment type="pathway">
    <text evidence="9">Cofactor biosynthesis; coenzyme A biosynthesis; CoA from (R)-pantothenate: step 4/5.</text>
</comment>
<accession>A0ABV8MS15</accession>
<dbReference type="PRINTS" id="PR01020">
    <property type="entry name" value="LPSBIOSNTHSS"/>
</dbReference>
<dbReference type="InterPro" id="IPR001980">
    <property type="entry name" value="PPAT"/>
</dbReference>
<keyword evidence="3 9" id="KW-0548">Nucleotidyltransferase</keyword>
<keyword evidence="1 9" id="KW-0963">Cytoplasm</keyword>
<dbReference type="RefSeq" id="WP_378166532.1">
    <property type="nucleotide sequence ID" value="NZ_JBHSBU010000001.1"/>
</dbReference>
<organism evidence="11 12">
    <name type="scientific">Chitinimonas lacunae</name>
    <dbReference type="NCBI Taxonomy" id="1963018"/>
    <lineage>
        <taxon>Bacteria</taxon>
        <taxon>Pseudomonadati</taxon>
        <taxon>Pseudomonadota</taxon>
        <taxon>Betaproteobacteria</taxon>
        <taxon>Neisseriales</taxon>
        <taxon>Chitinibacteraceae</taxon>
        <taxon>Chitinimonas</taxon>
    </lineage>
</organism>
<evidence type="ECO:0000256" key="1">
    <source>
        <dbReference type="ARBA" id="ARBA00022490"/>
    </source>
</evidence>
<dbReference type="PANTHER" id="PTHR21342">
    <property type="entry name" value="PHOSPHOPANTETHEINE ADENYLYLTRANSFERASE"/>
    <property type="match status" value="1"/>
</dbReference>
<dbReference type="Gene3D" id="3.40.50.620">
    <property type="entry name" value="HUPs"/>
    <property type="match status" value="1"/>
</dbReference>
<evidence type="ECO:0000256" key="8">
    <source>
        <dbReference type="ARBA" id="ARBA00029346"/>
    </source>
</evidence>
<feature type="binding site" evidence="9">
    <location>
        <begin position="124"/>
        <end position="130"/>
    </location>
    <ligand>
        <name>ATP</name>
        <dbReference type="ChEBI" id="CHEBI:30616"/>
    </ligand>
</feature>
<dbReference type="HAMAP" id="MF_00151">
    <property type="entry name" value="PPAT_bact"/>
    <property type="match status" value="1"/>
</dbReference>
<evidence type="ECO:0000259" key="10">
    <source>
        <dbReference type="Pfam" id="PF01467"/>
    </source>
</evidence>
<feature type="site" description="Transition state stabilizer" evidence="9">
    <location>
        <position position="17"/>
    </location>
</feature>
<feature type="binding site" evidence="9">
    <location>
        <position position="88"/>
    </location>
    <ligand>
        <name>substrate</name>
    </ligand>
</feature>
<comment type="function">
    <text evidence="9">Reversibly transfers an adenylyl group from ATP to 4'-phosphopantetheine, yielding dephospho-CoA (dPCoA) and pyrophosphate.</text>
</comment>
<dbReference type="SUPFAM" id="SSF52374">
    <property type="entry name" value="Nucleotidylyl transferase"/>
    <property type="match status" value="1"/>
</dbReference>
<dbReference type="CDD" id="cd02163">
    <property type="entry name" value="PPAT"/>
    <property type="match status" value="1"/>
</dbReference>
<comment type="subcellular location">
    <subcellularLocation>
        <location evidence="9">Cytoplasm</location>
    </subcellularLocation>
</comment>